<dbReference type="PANTHER" id="PTHR48079">
    <property type="entry name" value="PROTEIN YEEZ"/>
    <property type="match status" value="1"/>
</dbReference>
<protein>
    <recommendedName>
        <fullName evidence="1">NAD-dependent epimerase/dehydratase domain-containing protein</fullName>
    </recommendedName>
</protein>
<dbReference type="SUPFAM" id="SSF51735">
    <property type="entry name" value="NAD(P)-binding Rossmann-fold domains"/>
    <property type="match status" value="1"/>
</dbReference>
<dbReference type="InterPro" id="IPR051783">
    <property type="entry name" value="NAD(P)-dependent_oxidoreduct"/>
</dbReference>
<dbReference type="PANTHER" id="PTHR48079:SF6">
    <property type="entry name" value="NAD(P)-BINDING DOMAIN-CONTAINING PROTEIN-RELATED"/>
    <property type="match status" value="1"/>
</dbReference>
<evidence type="ECO:0000259" key="1">
    <source>
        <dbReference type="Pfam" id="PF01370"/>
    </source>
</evidence>
<dbReference type="InterPro" id="IPR036291">
    <property type="entry name" value="NAD(P)-bd_dom_sf"/>
</dbReference>
<evidence type="ECO:0000313" key="2">
    <source>
        <dbReference type="EMBL" id="KAJ4356343.1"/>
    </source>
</evidence>
<proteinExistence type="predicted"/>
<keyword evidence="3" id="KW-1185">Reference proteome</keyword>
<accession>A0A9W8XS25</accession>
<organism evidence="2 3">
    <name type="scientific">Didymosphaeria variabile</name>
    <dbReference type="NCBI Taxonomy" id="1932322"/>
    <lineage>
        <taxon>Eukaryota</taxon>
        <taxon>Fungi</taxon>
        <taxon>Dikarya</taxon>
        <taxon>Ascomycota</taxon>
        <taxon>Pezizomycotina</taxon>
        <taxon>Dothideomycetes</taxon>
        <taxon>Pleosporomycetidae</taxon>
        <taxon>Pleosporales</taxon>
        <taxon>Massarineae</taxon>
        <taxon>Didymosphaeriaceae</taxon>
        <taxon>Didymosphaeria</taxon>
    </lineage>
</organism>
<dbReference type="EMBL" id="JAPEUX010000003">
    <property type="protein sequence ID" value="KAJ4356343.1"/>
    <property type="molecule type" value="Genomic_DNA"/>
</dbReference>
<dbReference type="RefSeq" id="XP_056073469.1">
    <property type="nucleotide sequence ID" value="XM_056213161.1"/>
</dbReference>
<dbReference type="GO" id="GO:0004029">
    <property type="term" value="F:aldehyde dehydrogenase (NAD+) activity"/>
    <property type="evidence" value="ECO:0007669"/>
    <property type="project" value="TreeGrafter"/>
</dbReference>
<name>A0A9W8XS25_9PLEO</name>
<dbReference type="InterPro" id="IPR001509">
    <property type="entry name" value="Epimerase_deHydtase"/>
</dbReference>
<comment type="caution">
    <text evidence="2">The sequence shown here is derived from an EMBL/GenBank/DDBJ whole genome shotgun (WGS) entry which is preliminary data.</text>
</comment>
<dbReference type="Proteomes" id="UP001140513">
    <property type="component" value="Unassembled WGS sequence"/>
</dbReference>
<dbReference type="AlphaFoldDB" id="A0A9W8XS25"/>
<dbReference type="Gene3D" id="3.40.50.720">
    <property type="entry name" value="NAD(P)-binding Rossmann-like Domain"/>
    <property type="match status" value="1"/>
</dbReference>
<feature type="domain" description="NAD-dependent epimerase/dehydratase" evidence="1">
    <location>
        <begin position="7"/>
        <end position="225"/>
    </location>
</feature>
<evidence type="ECO:0000313" key="3">
    <source>
        <dbReference type="Proteomes" id="UP001140513"/>
    </source>
</evidence>
<gene>
    <name evidence="2" type="ORF">N0V89_004375</name>
</gene>
<dbReference type="OrthoDB" id="10262413at2759"/>
<reference evidence="2" key="1">
    <citation type="submission" date="2022-10" db="EMBL/GenBank/DDBJ databases">
        <title>Tapping the CABI collections for fungal endophytes: first genome assemblies for Collariella, Neodidymelliopsis, Ascochyta clinopodiicola, Didymella pomorum, Didymosphaeria variabile, Neocosmospora piperis and Neocucurbitaria cava.</title>
        <authorList>
            <person name="Hill R."/>
        </authorList>
    </citation>
    <scope>NUCLEOTIDE SEQUENCE</scope>
    <source>
        <strain evidence="2">IMI 356815</strain>
    </source>
</reference>
<sequence length="357" mass="39056">MNRAPGILITGAAGYIGGSILADFLSHTNLSAAATLNAVVRTEEQAQALSKLSVNVLRFEINDEAAVTAAVEQNEIDIIVHAANSSDPLLVINLIQALGRRRAATGKPVYFIHSSVTTLFSEEAGWPHGMLKDTDSIYEKEKELGGTHPVRQTNLVAVEKAEECDVTSFIIVVPNVYGRGNGECRKVSILIPALIQAGIKLKKVHKFDTDGSPPAAHISDIVALYGILVDRILRNQDVPNGKNGYYFAMAHRAPWWAYMQAIANSLYARGLVVDPELEIWPSDEEAAEALHFPAQFIRAMGTASGGLEPVNSYRLGWQPLWNDEAFLERADEEVQAVLDLDTIRTSLFDQLLRPAMD</sequence>
<dbReference type="Pfam" id="PF01370">
    <property type="entry name" value="Epimerase"/>
    <property type="match status" value="1"/>
</dbReference>
<dbReference type="GeneID" id="80907905"/>
<dbReference type="GO" id="GO:0005737">
    <property type="term" value="C:cytoplasm"/>
    <property type="evidence" value="ECO:0007669"/>
    <property type="project" value="TreeGrafter"/>
</dbReference>